<sequence>MKIKNLTKTILFLSLFLSVTFFTSCSDDENQEVEQEEQIDIVQTAINSPDLSILVAALQRAELVSALQGEGPFTVFAPTNTAFQALLDSNASWNSLEDIPVATLKSVLLFHVLSGKVMASDLSDTFVNTLATGPGDNSLSLQVEVTGGVEFNGDAKPISTDIMASNGVIHVIDKVMLPANIVTLALNNAGFSTLVAALTDNRHTTDFVTLLQADGPYTVFAPTNDAFQALLDSNSSWNSLGDIPIATLDAVLKYHVFAGGNVQSSELADNQVITMFDGNDITVDLSNGAKIETSSSQSVTISLTDVQGANGVIHVVDSVLLP</sequence>
<reference evidence="3 4" key="1">
    <citation type="submission" date="2016-11" db="EMBL/GenBank/DDBJ databases">
        <title>Tenacibaculum sp. LPB0136, isolated from marine environment.</title>
        <authorList>
            <person name="Kim E."/>
            <person name="Yi H."/>
        </authorList>
    </citation>
    <scope>NUCLEOTIDE SEQUENCE [LARGE SCALE GENOMIC DNA]</scope>
    <source>
        <strain evidence="3 4">LPB0136</strain>
    </source>
</reference>
<evidence type="ECO:0000259" key="2">
    <source>
        <dbReference type="PROSITE" id="PS50213"/>
    </source>
</evidence>
<accession>A0A1L3JK92</accession>
<dbReference type="OrthoDB" id="9800666at2"/>
<feature type="domain" description="FAS1" evidence="2">
    <location>
        <begin position="178"/>
        <end position="320"/>
    </location>
</feature>
<feature type="domain" description="FAS1" evidence="2">
    <location>
        <begin position="38"/>
        <end position="176"/>
    </location>
</feature>
<dbReference type="STRING" id="1850252.LPB136_09145"/>
<proteinExistence type="predicted"/>
<feature type="signal peptide" evidence="1">
    <location>
        <begin position="1"/>
        <end position="26"/>
    </location>
</feature>
<dbReference type="EMBL" id="CP018155">
    <property type="protein sequence ID" value="APG65513.1"/>
    <property type="molecule type" value="Genomic_DNA"/>
</dbReference>
<dbReference type="InterPro" id="IPR050904">
    <property type="entry name" value="Adhesion/Biosynth-related"/>
</dbReference>
<dbReference type="Proteomes" id="UP000181898">
    <property type="component" value="Chromosome"/>
</dbReference>
<dbReference type="SUPFAM" id="SSF82153">
    <property type="entry name" value="FAS1 domain"/>
    <property type="match status" value="2"/>
</dbReference>
<dbReference type="PANTHER" id="PTHR10900:SF77">
    <property type="entry name" value="FI19380P1"/>
    <property type="match status" value="1"/>
</dbReference>
<evidence type="ECO:0000256" key="1">
    <source>
        <dbReference type="SAM" id="SignalP"/>
    </source>
</evidence>
<dbReference type="AlphaFoldDB" id="A0A1L3JK92"/>
<keyword evidence="4" id="KW-1185">Reference proteome</keyword>
<dbReference type="GO" id="GO:0005615">
    <property type="term" value="C:extracellular space"/>
    <property type="evidence" value="ECO:0007669"/>
    <property type="project" value="TreeGrafter"/>
</dbReference>
<evidence type="ECO:0000313" key="4">
    <source>
        <dbReference type="Proteomes" id="UP000181898"/>
    </source>
</evidence>
<dbReference type="PROSITE" id="PS50213">
    <property type="entry name" value="FAS1"/>
    <property type="match status" value="2"/>
</dbReference>
<keyword evidence="1" id="KW-0732">Signal</keyword>
<dbReference type="RefSeq" id="WP_072556037.1">
    <property type="nucleotide sequence ID" value="NZ_CP018155.1"/>
</dbReference>
<feature type="chain" id="PRO_5013358200" evidence="1">
    <location>
        <begin position="27"/>
        <end position="322"/>
    </location>
</feature>
<dbReference type="PROSITE" id="PS51257">
    <property type="entry name" value="PROKAR_LIPOPROTEIN"/>
    <property type="match status" value="1"/>
</dbReference>
<organism evidence="3 4">
    <name type="scientific">Tenacibaculum todarodis</name>
    <dbReference type="NCBI Taxonomy" id="1850252"/>
    <lineage>
        <taxon>Bacteria</taxon>
        <taxon>Pseudomonadati</taxon>
        <taxon>Bacteroidota</taxon>
        <taxon>Flavobacteriia</taxon>
        <taxon>Flavobacteriales</taxon>
        <taxon>Flavobacteriaceae</taxon>
        <taxon>Tenacibaculum</taxon>
    </lineage>
</organism>
<dbReference type="PANTHER" id="PTHR10900">
    <property type="entry name" value="PERIOSTIN-RELATED"/>
    <property type="match status" value="1"/>
</dbReference>
<dbReference type="InterPro" id="IPR036378">
    <property type="entry name" value="FAS1_dom_sf"/>
</dbReference>
<evidence type="ECO:0000313" key="3">
    <source>
        <dbReference type="EMBL" id="APG65513.1"/>
    </source>
</evidence>
<dbReference type="Gene3D" id="2.30.180.10">
    <property type="entry name" value="FAS1 domain"/>
    <property type="match status" value="2"/>
</dbReference>
<gene>
    <name evidence="3" type="ORF">LPB136_09145</name>
</gene>
<dbReference type="InterPro" id="IPR000782">
    <property type="entry name" value="FAS1_domain"/>
</dbReference>
<protein>
    <submittedName>
        <fullName evidence="3">Cell adhesion protein</fullName>
    </submittedName>
</protein>
<dbReference type="SMART" id="SM00554">
    <property type="entry name" value="FAS1"/>
    <property type="match status" value="2"/>
</dbReference>
<name>A0A1L3JK92_9FLAO</name>
<dbReference type="KEGG" id="ten:LPB136_09145"/>
<dbReference type="Pfam" id="PF02469">
    <property type="entry name" value="Fasciclin"/>
    <property type="match status" value="2"/>
</dbReference>
<dbReference type="FunFam" id="2.30.180.10:FF:000032">
    <property type="entry name" value="Fasciclin domain-containing protein, putative"/>
    <property type="match status" value="2"/>
</dbReference>